<dbReference type="PANTHER" id="PTHR33392">
    <property type="entry name" value="POLYISOPRENYL-TEICHOIC ACID--PEPTIDOGLYCAN TEICHOIC ACID TRANSFERASE TAGU"/>
    <property type="match status" value="1"/>
</dbReference>
<feature type="compositionally biased region" description="Polar residues" evidence="2">
    <location>
        <begin position="66"/>
        <end position="77"/>
    </location>
</feature>
<protein>
    <submittedName>
        <fullName evidence="5">Transcriptional regulator</fullName>
    </submittedName>
</protein>
<name>A0A1B1YF96_THEST</name>
<evidence type="ECO:0000313" key="6">
    <source>
        <dbReference type="Proteomes" id="UP000092971"/>
    </source>
</evidence>
<dbReference type="AlphaFoldDB" id="A0A1B1YF96"/>
<feature type="domain" description="Cell envelope-related transcriptional attenuator" evidence="4">
    <location>
        <begin position="108"/>
        <end position="278"/>
    </location>
</feature>
<gene>
    <name evidence="5" type="ORF">CSTERTH_10560</name>
</gene>
<feature type="region of interest" description="Disordered" evidence="2">
    <location>
        <begin position="46"/>
        <end position="77"/>
    </location>
</feature>
<dbReference type="OrthoDB" id="305468at2"/>
<evidence type="ECO:0000256" key="3">
    <source>
        <dbReference type="SAM" id="Phobius"/>
    </source>
</evidence>
<organism evidence="5 6">
    <name type="scientific">Thermoclostridium stercorarium subsp. thermolacticum DSM 2910</name>
    <dbReference type="NCBI Taxonomy" id="1121336"/>
    <lineage>
        <taxon>Bacteria</taxon>
        <taxon>Bacillati</taxon>
        <taxon>Bacillota</taxon>
        <taxon>Clostridia</taxon>
        <taxon>Eubacteriales</taxon>
        <taxon>Oscillospiraceae</taxon>
        <taxon>Thermoclostridium</taxon>
    </lineage>
</organism>
<sequence length="360" mass="40964">MTAKRFFLIFTIVMVTISGICIHAIVSRARNELSKMREIQAKLPAENSGVTVTPTPTLSPLNNTGQSSKSGAKGRNLTNNQKYYTDVADPSNRNILLIGKDPTYSNFDVIIIASISEKDKTVKLIDIPRDIFIDYSPEVLKEFKEKAPDFYNEKGSRKINAAHAVGKMTGYSPANPRFLGKPGINFLTDLVYEIFHVEIHDYIAVETDGFREIVDYFGGVVVNVPVYMHYEDPSQDLYIHLEPGVQLLDGKNAEGFVRFRQGYNRNGEYFTYPRSKNVYLFLKAFFEQHFNLRNLSKIGKVYEIIKQNTETSVQDLSETYEYVVLASKIINEKYSIEHVNIETSGKKKFNGALYEILKTK</sequence>
<evidence type="ECO:0000256" key="2">
    <source>
        <dbReference type="SAM" id="MobiDB-lite"/>
    </source>
</evidence>
<accession>A0A1B1YF96</accession>
<reference evidence="5 6" key="1">
    <citation type="submission" date="2016-02" db="EMBL/GenBank/DDBJ databases">
        <title>Comparison of Clostridium stercorarium subspecies using comparative genomics and transcriptomics.</title>
        <authorList>
            <person name="Schellenberg J."/>
            <person name="Thallinger G."/>
            <person name="Levin D.B."/>
            <person name="Zhang X."/>
            <person name="Alvare G."/>
            <person name="Fristensky B."/>
            <person name="Sparling R."/>
        </authorList>
    </citation>
    <scope>NUCLEOTIDE SEQUENCE [LARGE SCALE GENOMIC DNA]</scope>
    <source>
        <strain evidence="5 6">DSM 2910</strain>
    </source>
</reference>
<dbReference type="InterPro" id="IPR004474">
    <property type="entry name" value="LytR_CpsA_psr"/>
</dbReference>
<evidence type="ECO:0000313" key="5">
    <source>
        <dbReference type="EMBL" id="ANW99438.1"/>
    </source>
</evidence>
<comment type="similarity">
    <text evidence="1">Belongs to the LytR/CpsA/Psr (LCP) family.</text>
</comment>
<dbReference type="Proteomes" id="UP000092971">
    <property type="component" value="Chromosome"/>
</dbReference>
<evidence type="ECO:0000259" key="4">
    <source>
        <dbReference type="Pfam" id="PF03816"/>
    </source>
</evidence>
<proteinExistence type="inferred from homology"/>
<feature type="compositionally biased region" description="Low complexity" evidence="2">
    <location>
        <begin position="48"/>
        <end position="65"/>
    </location>
</feature>
<dbReference type="RefSeq" id="WP_034839990.1">
    <property type="nucleotide sequence ID" value="NZ_CP014672.1"/>
</dbReference>
<keyword evidence="3" id="KW-0472">Membrane</keyword>
<feature type="transmembrane region" description="Helical" evidence="3">
    <location>
        <begin position="6"/>
        <end position="26"/>
    </location>
</feature>
<dbReference type="Gene3D" id="3.40.630.190">
    <property type="entry name" value="LCP protein"/>
    <property type="match status" value="1"/>
</dbReference>
<dbReference type="PANTHER" id="PTHR33392:SF6">
    <property type="entry name" value="POLYISOPRENYL-TEICHOIC ACID--PEPTIDOGLYCAN TEICHOIC ACID TRANSFERASE TAGU"/>
    <property type="match status" value="1"/>
</dbReference>
<evidence type="ECO:0000256" key="1">
    <source>
        <dbReference type="ARBA" id="ARBA00006068"/>
    </source>
</evidence>
<dbReference type="InterPro" id="IPR050922">
    <property type="entry name" value="LytR/CpsA/Psr_CW_biosynth"/>
</dbReference>
<dbReference type="NCBIfam" id="TIGR00350">
    <property type="entry name" value="lytR_cpsA_psr"/>
    <property type="match status" value="1"/>
</dbReference>
<keyword evidence="3" id="KW-1133">Transmembrane helix</keyword>
<dbReference type="EMBL" id="CP014672">
    <property type="protein sequence ID" value="ANW99438.1"/>
    <property type="molecule type" value="Genomic_DNA"/>
</dbReference>
<dbReference type="Pfam" id="PF03816">
    <property type="entry name" value="LytR_cpsA_psr"/>
    <property type="match status" value="1"/>
</dbReference>
<keyword evidence="3" id="KW-0812">Transmembrane</keyword>